<reference evidence="1" key="1">
    <citation type="submission" date="2021-06" db="EMBL/GenBank/DDBJ databases">
        <authorList>
            <person name="Hodson N. C."/>
            <person name="Mongue J. A."/>
            <person name="Jaron S. K."/>
        </authorList>
    </citation>
    <scope>NUCLEOTIDE SEQUENCE</scope>
</reference>
<dbReference type="EMBL" id="CAJVCH010213012">
    <property type="protein sequence ID" value="CAG7731447.1"/>
    <property type="molecule type" value="Genomic_DNA"/>
</dbReference>
<proteinExistence type="predicted"/>
<dbReference type="AlphaFoldDB" id="A0A8J2P9T4"/>
<organism evidence="1 2">
    <name type="scientific">Allacma fusca</name>
    <dbReference type="NCBI Taxonomy" id="39272"/>
    <lineage>
        <taxon>Eukaryota</taxon>
        <taxon>Metazoa</taxon>
        <taxon>Ecdysozoa</taxon>
        <taxon>Arthropoda</taxon>
        <taxon>Hexapoda</taxon>
        <taxon>Collembola</taxon>
        <taxon>Symphypleona</taxon>
        <taxon>Sminthuridae</taxon>
        <taxon>Allacma</taxon>
    </lineage>
</organism>
<protein>
    <submittedName>
        <fullName evidence="1">Uncharacterized protein</fullName>
    </submittedName>
</protein>
<gene>
    <name evidence="1" type="ORF">AFUS01_LOCUS20034</name>
</gene>
<name>A0A8J2P9T4_9HEXA</name>
<comment type="caution">
    <text evidence="1">The sequence shown here is derived from an EMBL/GenBank/DDBJ whole genome shotgun (WGS) entry which is preliminary data.</text>
</comment>
<dbReference type="Proteomes" id="UP000708208">
    <property type="component" value="Unassembled WGS sequence"/>
</dbReference>
<accession>A0A8J2P9T4</accession>
<keyword evidence="2" id="KW-1185">Reference proteome</keyword>
<evidence type="ECO:0000313" key="2">
    <source>
        <dbReference type="Proteomes" id="UP000708208"/>
    </source>
</evidence>
<sequence>MSDAFHASGCQNLDVEEVVGDILALCPCGARRKTAWFKDVADQVLILAPQHEPAPPLFLADDVEDLDPHRMVLVIIGPGGGDALGVQVVHIDMSRTCGECGAAFK</sequence>
<evidence type="ECO:0000313" key="1">
    <source>
        <dbReference type="EMBL" id="CAG7731447.1"/>
    </source>
</evidence>